<dbReference type="GO" id="GO:0051191">
    <property type="term" value="P:prosthetic group biosynthetic process"/>
    <property type="evidence" value="ECO:0007669"/>
    <property type="project" value="InterPro"/>
</dbReference>
<dbReference type="PANTHER" id="PTHR30201">
    <property type="entry name" value="TRIPHOSPHORIBOSYL-DEPHOSPHO-COA SYNTHASE"/>
    <property type="match status" value="1"/>
</dbReference>
<dbReference type="PANTHER" id="PTHR30201:SF2">
    <property type="entry name" value="2-(5''-TRIPHOSPHORIBOSYL)-3'-DEPHOSPHOCOENZYME-A SYNTHASE"/>
    <property type="match status" value="1"/>
</dbReference>
<proteinExistence type="inferred from homology"/>
<organism evidence="8 9">
    <name type="scientific">Acidaminobacter hydrogenoformans DSM 2784</name>
    <dbReference type="NCBI Taxonomy" id="1120920"/>
    <lineage>
        <taxon>Bacteria</taxon>
        <taxon>Bacillati</taxon>
        <taxon>Bacillota</taxon>
        <taxon>Clostridia</taxon>
        <taxon>Peptostreptococcales</taxon>
        <taxon>Acidaminobacteraceae</taxon>
        <taxon>Acidaminobacter</taxon>
    </lineage>
</organism>
<dbReference type="AlphaFoldDB" id="A0A1G5RZV7"/>
<evidence type="ECO:0000256" key="7">
    <source>
        <dbReference type="HAMAP-Rule" id="MF_00397"/>
    </source>
</evidence>
<accession>A0A1G5RZV7</accession>
<comment type="catalytic activity">
    <reaction evidence="6">
        <text>apo-[citrate lyase ACP] + 2'-(5''-triphospho-alpha-D-ribosyl)-3'-dephospho-CoA = holo-[citrate lyase ACP] + diphosphate</text>
        <dbReference type="Rhea" id="RHEA:16333"/>
        <dbReference type="Rhea" id="RHEA-COMP:10157"/>
        <dbReference type="Rhea" id="RHEA-COMP:10158"/>
        <dbReference type="ChEBI" id="CHEBI:29999"/>
        <dbReference type="ChEBI" id="CHEBI:33019"/>
        <dbReference type="ChEBI" id="CHEBI:61378"/>
        <dbReference type="ChEBI" id="CHEBI:82683"/>
        <dbReference type="EC" id="2.7.7.61"/>
    </reaction>
</comment>
<dbReference type="InterPro" id="IPR005551">
    <property type="entry name" value="CitX"/>
</dbReference>
<gene>
    <name evidence="7" type="primary">citG</name>
    <name evidence="8" type="ORF">SAMN03080599_01733</name>
</gene>
<keyword evidence="9" id="KW-1185">Reference proteome</keyword>
<dbReference type="HAMAP" id="MF_00397">
    <property type="entry name" value="CitG"/>
    <property type="match status" value="1"/>
</dbReference>
<evidence type="ECO:0000256" key="3">
    <source>
        <dbReference type="ARBA" id="ARBA00022695"/>
    </source>
</evidence>
<dbReference type="GO" id="GO:0046917">
    <property type="term" value="F:triphosphoribosyl-dephospho-CoA synthase activity"/>
    <property type="evidence" value="ECO:0007669"/>
    <property type="project" value="UniProtKB-UniRule"/>
</dbReference>
<name>A0A1G5RZV7_9FIRM</name>
<keyword evidence="5 7" id="KW-0067">ATP-binding</keyword>
<dbReference type="OrthoDB" id="114886at2"/>
<dbReference type="Pfam" id="PF01874">
    <property type="entry name" value="CitG"/>
    <property type="match status" value="1"/>
</dbReference>
<evidence type="ECO:0000256" key="4">
    <source>
        <dbReference type="ARBA" id="ARBA00022741"/>
    </source>
</evidence>
<keyword evidence="2 7" id="KW-0808">Transferase</keyword>
<evidence type="ECO:0000313" key="9">
    <source>
        <dbReference type="Proteomes" id="UP000199208"/>
    </source>
</evidence>
<keyword evidence="4 7" id="KW-0547">Nucleotide-binding</keyword>
<comment type="catalytic activity">
    <reaction evidence="1 7">
        <text>3'-dephospho-CoA + ATP = 2'-(5''-triphospho-alpha-D-ribosyl)-3'-dephospho-CoA + adenine</text>
        <dbReference type="Rhea" id="RHEA:15117"/>
        <dbReference type="ChEBI" id="CHEBI:16708"/>
        <dbReference type="ChEBI" id="CHEBI:30616"/>
        <dbReference type="ChEBI" id="CHEBI:57328"/>
        <dbReference type="ChEBI" id="CHEBI:61378"/>
        <dbReference type="EC" id="2.4.2.52"/>
    </reaction>
</comment>
<evidence type="ECO:0000256" key="1">
    <source>
        <dbReference type="ARBA" id="ARBA00001210"/>
    </source>
</evidence>
<evidence type="ECO:0000256" key="5">
    <source>
        <dbReference type="ARBA" id="ARBA00022840"/>
    </source>
</evidence>
<protein>
    <recommendedName>
        <fullName evidence="7">Probable 2-(5''-triphosphoribosyl)-3'-dephosphocoenzyme-A synthase</fullName>
        <shortName evidence="7">2-(5''-triphosphoribosyl)-3'-dephospho-CoA synthase</shortName>
        <ecNumber evidence="7">2.4.2.52</ecNumber>
    </recommendedName>
</protein>
<dbReference type="InterPro" id="IPR002736">
    <property type="entry name" value="CitG"/>
</dbReference>
<dbReference type="NCBIfam" id="TIGR03125">
    <property type="entry name" value="citrate_citG"/>
    <property type="match status" value="1"/>
</dbReference>
<dbReference type="GO" id="GO:0005524">
    <property type="term" value="F:ATP binding"/>
    <property type="evidence" value="ECO:0007669"/>
    <property type="project" value="UniProtKB-KW"/>
</dbReference>
<dbReference type="GO" id="GO:0050519">
    <property type="term" value="F:holo-citrate lyase synthase activity"/>
    <property type="evidence" value="ECO:0007669"/>
    <property type="project" value="UniProtKB-EC"/>
</dbReference>
<dbReference type="NCBIfam" id="TIGR03124">
    <property type="entry name" value="citrate_citX"/>
    <property type="match status" value="1"/>
</dbReference>
<evidence type="ECO:0000313" key="8">
    <source>
        <dbReference type="EMBL" id="SCZ79398.1"/>
    </source>
</evidence>
<dbReference type="EMBL" id="FMWL01000007">
    <property type="protein sequence ID" value="SCZ79398.1"/>
    <property type="molecule type" value="Genomic_DNA"/>
</dbReference>
<keyword evidence="3" id="KW-0548">Nucleotidyltransferase</keyword>
<evidence type="ECO:0000256" key="6">
    <source>
        <dbReference type="ARBA" id="ARBA00048574"/>
    </source>
</evidence>
<reference evidence="8 9" key="1">
    <citation type="submission" date="2016-10" db="EMBL/GenBank/DDBJ databases">
        <authorList>
            <person name="de Groot N.N."/>
        </authorList>
    </citation>
    <scope>NUCLEOTIDE SEQUENCE [LARGE SCALE GENOMIC DNA]</scope>
    <source>
        <strain evidence="8 9">DSM 2784</strain>
    </source>
</reference>
<dbReference type="InterPro" id="IPR017551">
    <property type="entry name" value="TriPribosyl-deP-CoA_syn_CitG"/>
</dbReference>
<evidence type="ECO:0000256" key="2">
    <source>
        <dbReference type="ARBA" id="ARBA00022679"/>
    </source>
</evidence>
<dbReference type="Proteomes" id="UP000199208">
    <property type="component" value="Unassembled WGS sequence"/>
</dbReference>
<sequence length="495" mass="53691">MIENTQPAVTLEMVLAAKDRRAAVQTEMRNDYGAVVISMTLNMPGPVKYKPAWLGMLYDAAEALRKRCSGYGIRIFEERMLHDTAGATLFVAASPSPEVSVPTSAPASEAATRLKKVAVELEDNKPWGRLLDLDVFSETGEQINRTSLGLPPRKCLVCEDVAALCVRAMRHDRNEVIAAAMRLADTYAKKRPLTPSEASIARRIGQTALEAMLMEVAATPSPGLVDRFNSGAHDDMDISTFIRSSSALAGPMTMLVEEGLRHEGTLPELLPKIRRIGIDAEHEMFQATYGINTQKGLLFLLGILAAAAGYALKPLAECSADGLGFKTEAIAKCAAGICEGLVSRELESLRHHKPDRQLTAGEHYYIAHGFTGVRGEIEHGLPTVMRVGLPALEAALAEGATDNDALVHALIALMTRTEDTTILHRHDLEVLKAVQAEAAALFEAGGYLTAEGKQQVAEMDQRFIQNHISPGGSADLLAVTWFLYRLKDFFGFEGV</sequence>
<dbReference type="Gene3D" id="1.10.4200.10">
    <property type="entry name" value="Triphosphoribosyl-dephospho-CoA protein"/>
    <property type="match status" value="1"/>
</dbReference>
<dbReference type="STRING" id="1120920.SAMN03080599_01733"/>
<dbReference type="EC" id="2.4.2.52" evidence="7"/>
<dbReference type="Pfam" id="PF03802">
    <property type="entry name" value="CitX"/>
    <property type="match status" value="1"/>
</dbReference>
<dbReference type="RefSeq" id="WP_092590555.1">
    <property type="nucleotide sequence ID" value="NZ_FMWL01000007.1"/>
</dbReference>
<comment type="similarity">
    <text evidence="7">Belongs to the CitG/MdcB family.</text>
</comment>